<comment type="caution">
    <text evidence="2">The sequence shown here is derived from an EMBL/GenBank/DDBJ whole genome shotgun (WGS) entry which is preliminary data.</text>
</comment>
<dbReference type="Gene3D" id="3.40.30.120">
    <property type="match status" value="1"/>
</dbReference>
<organism evidence="2 3">
    <name type="scientific">Nocardia aurantiaca</name>
    <dbReference type="NCBI Taxonomy" id="2675850"/>
    <lineage>
        <taxon>Bacteria</taxon>
        <taxon>Bacillati</taxon>
        <taxon>Actinomycetota</taxon>
        <taxon>Actinomycetes</taxon>
        <taxon>Mycobacteriales</taxon>
        <taxon>Nocardiaceae</taxon>
        <taxon>Nocardia</taxon>
    </lineage>
</organism>
<dbReference type="Pfam" id="PF21274">
    <property type="entry name" value="Rng_hyd_C"/>
    <property type="match status" value="1"/>
</dbReference>
<protein>
    <submittedName>
        <fullName evidence="2">Uncharacterized protein</fullName>
    </submittedName>
</protein>
<dbReference type="Proteomes" id="UP000432464">
    <property type="component" value="Unassembled WGS sequence"/>
</dbReference>
<accession>A0A6I3L9A2</accession>
<proteinExistence type="predicted"/>
<feature type="region of interest" description="Disordered" evidence="1">
    <location>
        <begin position="22"/>
        <end position="41"/>
    </location>
</feature>
<dbReference type="RefSeq" id="WP_154790853.1">
    <property type="nucleotide sequence ID" value="NZ_WMBB01000014.1"/>
</dbReference>
<evidence type="ECO:0000313" key="3">
    <source>
        <dbReference type="Proteomes" id="UP000432464"/>
    </source>
</evidence>
<gene>
    <name evidence="2" type="ORF">GLP40_27200</name>
</gene>
<name>A0A6I3L9A2_9NOCA</name>
<sequence length="97" mass="10776">MRRQHYTFPAQGDQRRIVTRPVPPRTVAPTGRRPRHRGHRAVAPDHGAIRVRPDGHIAWAVIVDEPADAIESALRAASRSWFGVPEATVIPVGDRHA</sequence>
<reference evidence="2 3" key="1">
    <citation type="submission" date="2019-11" db="EMBL/GenBank/DDBJ databases">
        <title>Nocardia sp. nov. CT2-14 isolated from soil.</title>
        <authorList>
            <person name="Kanchanasin P."/>
            <person name="Tanasupawat S."/>
            <person name="Yuki M."/>
            <person name="Kudo T."/>
        </authorList>
    </citation>
    <scope>NUCLEOTIDE SEQUENCE [LARGE SCALE GENOMIC DNA]</scope>
    <source>
        <strain evidence="2 3">CT2-14</strain>
    </source>
</reference>
<evidence type="ECO:0000313" key="2">
    <source>
        <dbReference type="EMBL" id="MTE16439.1"/>
    </source>
</evidence>
<keyword evidence="3" id="KW-1185">Reference proteome</keyword>
<evidence type="ECO:0000256" key="1">
    <source>
        <dbReference type="SAM" id="MobiDB-lite"/>
    </source>
</evidence>
<dbReference type="AlphaFoldDB" id="A0A6I3L9A2"/>
<dbReference type="EMBL" id="WMBB01000014">
    <property type="protein sequence ID" value="MTE16439.1"/>
    <property type="molecule type" value="Genomic_DNA"/>
</dbReference>